<dbReference type="Gene3D" id="1.10.10.10">
    <property type="entry name" value="Winged helix-like DNA-binding domain superfamily/Winged helix DNA-binding domain"/>
    <property type="match status" value="1"/>
</dbReference>
<feature type="region of interest" description="Disordered" evidence="12">
    <location>
        <begin position="611"/>
        <end position="641"/>
    </location>
</feature>
<comment type="subcellular location">
    <subcellularLocation>
        <location evidence="1 11">Nucleus</location>
    </subcellularLocation>
</comment>
<feature type="compositionally biased region" description="Acidic residues" evidence="12">
    <location>
        <begin position="749"/>
        <end position="758"/>
    </location>
</feature>
<feature type="compositionally biased region" description="Polar residues" evidence="12">
    <location>
        <begin position="722"/>
        <end position="732"/>
    </location>
</feature>
<dbReference type="Proteomes" id="UP001152964">
    <property type="component" value="Chromosome 2"/>
</dbReference>
<dbReference type="InterPro" id="IPR040706">
    <property type="entry name" value="Zf-MYST"/>
</dbReference>
<dbReference type="InterPro" id="IPR002717">
    <property type="entry name" value="HAT_MYST-type"/>
</dbReference>
<proteinExistence type="inferred from homology"/>
<protein>
    <recommendedName>
        <fullName evidence="3 11">Histone acetyltransferase</fullName>
        <ecNumber evidence="3 11">2.3.1.48</ecNumber>
    </recommendedName>
</protein>
<evidence type="ECO:0000256" key="8">
    <source>
        <dbReference type="ARBA" id="ARBA00022853"/>
    </source>
</evidence>
<evidence type="ECO:0000256" key="3">
    <source>
        <dbReference type="ARBA" id="ARBA00013184"/>
    </source>
</evidence>
<evidence type="ECO:0000256" key="2">
    <source>
        <dbReference type="ARBA" id="ARBA00010107"/>
    </source>
</evidence>
<evidence type="ECO:0000313" key="14">
    <source>
        <dbReference type="EMBL" id="CAI1805241.1"/>
    </source>
</evidence>
<feature type="compositionally biased region" description="Acidic residues" evidence="12">
    <location>
        <begin position="778"/>
        <end position="823"/>
    </location>
</feature>
<evidence type="ECO:0000259" key="13">
    <source>
        <dbReference type="PROSITE" id="PS51726"/>
    </source>
</evidence>
<evidence type="ECO:0000256" key="12">
    <source>
        <dbReference type="SAM" id="MobiDB-lite"/>
    </source>
</evidence>
<accession>A0ABN8VMQ3</accession>
<dbReference type="PANTHER" id="PTHR10615">
    <property type="entry name" value="HISTONE ACETYLTRANSFERASE"/>
    <property type="match status" value="1"/>
</dbReference>
<evidence type="ECO:0000256" key="7">
    <source>
        <dbReference type="ARBA" id="ARBA00022833"/>
    </source>
</evidence>
<dbReference type="SUPFAM" id="SSF55729">
    <property type="entry name" value="Acyl-CoA N-acyltransferases (Nat)"/>
    <property type="match status" value="1"/>
</dbReference>
<feature type="compositionally biased region" description="Polar residues" evidence="12">
    <location>
        <begin position="32"/>
        <end position="54"/>
    </location>
</feature>
<feature type="region of interest" description="Disordered" evidence="12">
    <location>
        <begin position="714"/>
        <end position="845"/>
    </location>
</feature>
<sequence length="845" mass="97519">MSITINDKSPKPKKNALLKNLEIDDLVHSQFVTRNTNGHRTTRQRSNPNTNGTNRIRICSLPHKNNNTKKKKGSEISRRPEVPAKNIIDWDNDMGAINFPIMKPNIEVNEKLQIRIKYEPINFFNFERLILKSSAIEPLVSKKINTPNVSTGFQGRINRLRQKWGIETDNISHSSPSDSIPLEDSDSWQWHVPYGGAIKKPKDFSTKRTLPTWEDKVRFLTLLERSKSATFINSNVPLCNHSEFDQEKDNKKRRKGKNLKNQNRVGSSLIEYIVFRDYEIKPWYTSPFPEQINQNKMVYICEYCLKYMTSRYTCLRHQLKCLTFRPPGNEIYRDGKLSVWEIDGRENVIYCQNLCLLAKCFINSKTLYYDVEPFIFYVLTERKEKENNNYQTSPKFHFVGYFSKEKFNSNDYNLSCILTLPIYQRKGYGQFLMEFSYLLSRKESKLGTPEKPLSDLGLLTYRTYWKIKCAEVLLTLRDNAKSESSHEDKGAFQQLTLNDIAKLTGMIPTDVVFGLEQLQVLYRHKTRSLSSLNDFNYILKVGSWNEIENVYRSWSSKKYPVVKYNKLLWEPIILGPSFGINGMMNLEPTALADEAIADEAMAPVISNNAQIENYNNSRSQSQRSHGRRRGGRKTPKLNANNTIQPEISVSDFFQNTVSSLTEYMCEYNSTGSDRLADGIDKSVLQKIRNREKLLRSKFASESYWELCFTLKNSEVPPESHTTKNNNIGTASIEQEEVEDEAPELSLSADVEEDEDFTLDDVGGEKESEYNASNKTSISEDDGESTYGEEESTYEDGDDDDSDGEDEDEDEDEDEGEDDDDDTDSHENQGRARTRRKITLIEDDEE</sequence>
<dbReference type="Gene3D" id="3.30.60.60">
    <property type="entry name" value="N-acetyl transferase-like"/>
    <property type="match status" value="1"/>
</dbReference>
<keyword evidence="6" id="KW-0863">Zinc-finger</keyword>
<feature type="compositionally biased region" description="Basic residues" evidence="12">
    <location>
        <begin position="624"/>
        <end position="635"/>
    </location>
</feature>
<keyword evidence="5" id="KW-0479">Metal-binding</keyword>
<dbReference type="PANTHER" id="PTHR10615:SF161">
    <property type="entry name" value="HISTONE ACETYLTRANSFERASE KAT7"/>
    <property type="match status" value="1"/>
</dbReference>
<comment type="catalytic activity">
    <reaction evidence="11">
        <text>L-lysyl-[protein] + acetyl-CoA = N(6)-acetyl-L-lysyl-[protein] + CoA + H(+)</text>
        <dbReference type="Rhea" id="RHEA:45948"/>
        <dbReference type="Rhea" id="RHEA-COMP:9752"/>
        <dbReference type="Rhea" id="RHEA-COMP:10731"/>
        <dbReference type="ChEBI" id="CHEBI:15378"/>
        <dbReference type="ChEBI" id="CHEBI:29969"/>
        <dbReference type="ChEBI" id="CHEBI:57287"/>
        <dbReference type="ChEBI" id="CHEBI:57288"/>
        <dbReference type="ChEBI" id="CHEBI:61930"/>
        <dbReference type="EC" id="2.3.1.48"/>
    </reaction>
</comment>
<keyword evidence="7" id="KW-0862">Zinc</keyword>
<keyword evidence="10 11" id="KW-0539">Nucleus</keyword>
<evidence type="ECO:0000256" key="11">
    <source>
        <dbReference type="RuleBase" id="RU361211"/>
    </source>
</evidence>
<evidence type="ECO:0000256" key="9">
    <source>
        <dbReference type="ARBA" id="ARBA00022990"/>
    </source>
</evidence>
<feature type="compositionally biased region" description="Acidic residues" evidence="12">
    <location>
        <begin position="733"/>
        <end position="742"/>
    </location>
</feature>
<reference evidence="14" key="1">
    <citation type="submission" date="2022-08" db="EMBL/GenBank/DDBJ databases">
        <authorList>
            <person name="Byrne P K."/>
        </authorList>
    </citation>
    <scope>NUCLEOTIDE SEQUENCE</scope>
    <source>
        <strain evidence="14">UCD650</strain>
    </source>
</reference>
<dbReference type="Pfam" id="PF01853">
    <property type="entry name" value="MOZ_SAS"/>
    <property type="match status" value="1"/>
</dbReference>
<evidence type="ECO:0000256" key="1">
    <source>
        <dbReference type="ARBA" id="ARBA00004123"/>
    </source>
</evidence>
<evidence type="ECO:0000256" key="5">
    <source>
        <dbReference type="ARBA" id="ARBA00022723"/>
    </source>
</evidence>
<dbReference type="InterPro" id="IPR036388">
    <property type="entry name" value="WH-like_DNA-bd_sf"/>
</dbReference>
<feature type="region of interest" description="Disordered" evidence="12">
    <location>
        <begin position="32"/>
        <end position="57"/>
    </location>
</feature>
<dbReference type="Pfam" id="PF17772">
    <property type="entry name" value="zf-MYST"/>
    <property type="match status" value="1"/>
</dbReference>
<name>A0ABN8VMQ3_SACEU</name>
<evidence type="ECO:0000313" key="15">
    <source>
        <dbReference type="Proteomes" id="UP001152964"/>
    </source>
</evidence>
<dbReference type="Gene3D" id="3.40.630.30">
    <property type="match status" value="1"/>
</dbReference>
<keyword evidence="8" id="KW-0156">Chromatin regulator</keyword>
<keyword evidence="15" id="KW-1185">Reference proteome</keyword>
<feature type="domain" description="MYST-type HAT" evidence="13">
    <location>
        <begin position="265"/>
        <end position="571"/>
    </location>
</feature>
<comment type="similarity">
    <text evidence="2 11">Belongs to the MYST (SAS/MOZ) family.</text>
</comment>
<keyword evidence="9" id="KW-0007">Acetylation</keyword>
<evidence type="ECO:0000256" key="4">
    <source>
        <dbReference type="ARBA" id="ARBA00022679"/>
    </source>
</evidence>
<evidence type="ECO:0000256" key="10">
    <source>
        <dbReference type="ARBA" id="ARBA00023242"/>
    </source>
</evidence>
<dbReference type="PROSITE" id="PS51726">
    <property type="entry name" value="MYST_HAT"/>
    <property type="match status" value="1"/>
</dbReference>
<dbReference type="InterPro" id="IPR050603">
    <property type="entry name" value="MYST_HAT"/>
</dbReference>
<gene>
    <name evidence="14" type="primary">U6500B00710</name>
    <name evidence="14" type="ORF">SEUBUCD650_0B00710</name>
</gene>
<dbReference type="EMBL" id="OX291492">
    <property type="protein sequence ID" value="CAI1805241.1"/>
    <property type="molecule type" value="Genomic_DNA"/>
</dbReference>
<evidence type="ECO:0000256" key="6">
    <source>
        <dbReference type="ARBA" id="ARBA00022771"/>
    </source>
</evidence>
<dbReference type="EC" id="2.3.1.48" evidence="3 11"/>
<organism evidence="14 15">
    <name type="scientific">Saccharomyces eubayanus</name>
    <name type="common">Yeast</name>
    <dbReference type="NCBI Taxonomy" id="1080349"/>
    <lineage>
        <taxon>Eukaryota</taxon>
        <taxon>Fungi</taxon>
        <taxon>Dikarya</taxon>
        <taxon>Ascomycota</taxon>
        <taxon>Saccharomycotina</taxon>
        <taxon>Saccharomycetes</taxon>
        <taxon>Saccharomycetales</taxon>
        <taxon>Saccharomycetaceae</taxon>
        <taxon>Saccharomyces</taxon>
    </lineage>
</organism>
<dbReference type="InterPro" id="IPR016181">
    <property type="entry name" value="Acyl_CoA_acyltransferase"/>
</dbReference>
<keyword evidence="4" id="KW-0808">Transferase</keyword>